<dbReference type="Gene3D" id="3.40.50.1970">
    <property type="match status" value="1"/>
</dbReference>
<organism evidence="7 8">
    <name type="scientific">Acidocella aquatica</name>
    <dbReference type="NCBI Taxonomy" id="1922313"/>
    <lineage>
        <taxon>Bacteria</taxon>
        <taxon>Pseudomonadati</taxon>
        <taxon>Pseudomonadota</taxon>
        <taxon>Alphaproteobacteria</taxon>
        <taxon>Acetobacterales</taxon>
        <taxon>Acidocellaceae</taxon>
        <taxon>Acidocella</taxon>
    </lineage>
</organism>
<dbReference type="Proteomes" id="UP001156641">
    <property type="component" value="Unassembled WGS sequence"/>
</dbReference>
<evidence type="ECO:0000313" key="8">
    <source>
        <dbReference type="Proteomes" id="UP001156641"/>
    </source>
</evidence>
<protein>
    <submittedName>
        <fullName evidence="7">Dehydrogenase</fullName>
    </submittedName>
</protein>
<comment type="caution">
    <text evidence="7">The sequence shown here is derived from an EMBL/GenBank/DDBJ whole genome shotgun (WGS) entry which is preliminary data.</text>
</comment>
<evidence type="ECO:0000256" key="4">
    <source>
        <dbReference type="ARBA" id="ARBA00023027"/>
    </source>
</evidence>
<proteinExistence type="inferred from homology"/>
<dbReference type="EMBL" id="BSOS01000065">
    <property type="protein sequence ID" value="GLR67293.1"/>
    <property type="molecule type" value="Genomic_DNA"/>
</dbReference>
<evidence type="ECO:0000256" key="2">
    <source>
        <dbReference type="ARBA" id="ARBA00007358"/>
    </source>
</evidence>
<evidence type="ECO:0000256" key="1">
    <source>
        <dbReference type="ARBA" id="ARBA00001962"/>
    </source>
</evidence>
<dbReference type="PROSITE" id="PS00913">
    <property type="entry name" value="ADH_IRON_1"/>
    <property type="match status" value="1"/>
</dbReference>
<evidence type="ECO:0000259" key="6">
    <source>
        <dbReference type="Pfam" id="PF25137"/>
    </source>
</evidence>
<accession>A0ABQ6AAP2</accession>
<dbReference type="Pfam" id="PF00465">
    <property type="entry name" value="Fe-ADH"/>
    <property type="match status" value="1"/>
</dbReference>
<dbReference type="InterPro" id="IPR018211">
    <property type="entry name" value="ADH_Fe_CS"/>
</dbReference>
<name>A0ABQ6AAP2_9PROT</name>
<feature type="domain" description="Fe-containing alcohol dehydrogenase-like C-terminal" evidence="6">
    <location>
        <begin position="194"/>
        <end position="381"/>
    </location>
</feature>
<keyword evidence="4" id="KW-0520">NAD</keyword>
<dbReference type="Gene3D" id="1.20.1090.10">
    <property type="entry name" value="Dehydroquinate synthase-like - alpha domain"/>
    <property type="match status" value="1"/>
</dbReference>
<dbReference type="InterPro" id="IPR039697">
    <property type="entry name" value="Alcohol_dehydrogenase_Fe"/>
</dbReference>
<feature type="domain" description="Alcohol dehydrogenase iron-type/glycerol dehydrogenase GldA" evidence="5">
    <location>
        <begin position="12"/>
        <end position="183"/>
    </location>
</feature>
<reference evidence="8" key="1">
    <citation type="journal article" date="2019" name="Int. J. Syst. Evol. Microbiol.">
        <title>The Global Catalogue of Microorganisms (GCM) 10K type strain sequencing project: providing services to taxonomists for standard genome sequencing and annotation.</title>
        <authorList>
            <consortium name="The Broad Institute Genomics Platform"/>
            <consortium name="The Broad Institute Genome Sequencing Center for Infectious Disease"/>
            <person name="Wu L."/>
            <person name="Ma J."/>
        </authorList>
    </citation>
    <scope>NUCLEOTIDE SEQUENCE [LARGE SCALE GENOMIC DNA]</scope>
    <source>
        <strain evidence="8">NBRC 112502</strain>
    </source>
</reference>
<dbReference type="PANTHER" id="PTHR11496">
    <property type="entry name" value="ALCOHOL DEHYDROGENASE"/>
    <property type="match status" value="1"/>
</dbReference>
<evidence type="ECO:0000259" key="5">
    <source>
        <dbReference type="Pfam" id="PF00465"/>
    </source>
</evidence>
<keyword evidence="8" id="KW-1185">Reference proteome</keyword>
<dbReference type="CDD" id="cd14861">
    <property type="entry name" value="Fe-ADH-like"/>
    <property type="match status" value="1"/>
</dbReference>
<dbReference type="Pfam" id="PF25137">
    <property type="entry name" value="ADH_Fe_C"/>
    <property type="match status" value="1"/>
</dbReference>
<gene>
    <name evidence="7" type="ORF">GCM10010909_19740</name>
</gene>
<sequence>MTIELRGNWRIPTEILAGAGRIAELPGRVKALGIKRVLIVTDPGVAGLPFFAAIVAGLEAEGIAPAVFHDVNPNPIAANVAAGAEVYKAHGAEAVIAIGGGSGLDCGKTIALAVSTSRPLWDFEITLAGPELDRPLPPIFAVPTTAGTGSEVGRASVVTDTSIGRKLILLHAQMLPRLVILDPELTFGLPASITAWTGMDALAHCLEAYYGPFYNPFADGIAIQGMLLVKENLITAVNEPRNANARMNMLAAASMGATAFQKALGAIHSLSHPIGARFHAHHGLTNAVLMPYVLAYNRPVIEERMAVLARCLGLAGGFDGFLTWVLDLRAALKIPHTIVDLKVTEDALDGLAQEAFLDPNTPDNPRPATAADMKRILVAAMKGSLDGLGA</sequence>
<comment type="cofactor">
    <cofactor evidence="1">
        <name>Fe cation</name>
        <dbReference type="ChEBI" id="CHEBI:24875"/>
    </cofactor>
</comment>
<comment type="similarity">
    <text evidence="2">Belongs to the iron-containing alcohol dehydrogenase family.</text>
</comment>
<dbReference type="RefSeq" id="WP_284258021.1">
    <property type="nucleotide sequence ID" value="NZ_BSOS01000065.1"/>
</dbReference>
<dbReference type="InterPro" id="IPR001670">
    <property type="entry name" value="ADH_Fe/GldA"/>
</dbReference>
<dbReference type="SUPFAM" id="SSF56796">
    <property type="entry name" value="Dehydroquinate synthase-like"/>
    <property type="match status" value="1"/>
</dbReference>
<evidence type="ECO:0000256" key="3">
    <source>
        <dbReference type="ARBA" id="ARBA00023002"/>
    </source>
</evidence>
<keyword evidence="3" id="KW-0560">Oxidoreductase</keyword>
<evidence type="ECO:0000313" key="7">
    <source>
        <dbReference type="EMBL" id="GLR67293.1"/>
    </source>
</evidence>
<dbReference type="PANTHER" id="PTHR11496:SF102">
    <property type="entry name" value="ALCOHOL DEHYDROGENASE 4"/>
    <property type="match status" value="1"/>
</dbReference>
<dbReference type="InterPro" id="IPR056798">
    <property type="entry name" value="ADH_Fe_C"/>
</dbReference>